<organism evidence="2 3">
    <name type="scientific">Araneus ventricosus</name>
    <name type="common">Orbweaver spider</name>
    <name type="synonym">Epeira ventricosa</name>
    <dbReference type="NCBI Taxonomy" id="182803"/>
    <lineage>
        <taxon>Eukaryota</taxon>
        <taxon>Metazoa</taxon>
        <taxon>Ecdysozoa</taxon>
        <taxon>Arthropoda</taxon>
        <taxon>Chelicerata</taxon>
        <taxon>Arachnida</taxon>
        <taxon>Araneae</taxon>
        <taxon>Araneomorphae</taxon>
        <taxon>Entelegynae</taxon>
        <taxon>Araneoidea</taxon>
        <taxon>Araneidae</taxon>
        <taxon>Araneus</taxon>
    </lineage>
</organism>
<dbReference type="SUPFAM" id="SSF56672">
    <property type="entry name" value="DNA/RNA polymerases"/>
    <property type="match status" value="1"/>
</dbReference>
<dbReference type="Pfam" id="PF00078">
    <property type="entry name" value="RVT_1"/>
    <property type="match status" value="1"/>
</dbReference>
<dbReference type="PROSITE" id="PS50878">
    <property type="entry name" value="RT_POL"/>
    <property type="match status" value="1"/>
</dbReference>
<proteinExistence type="predicted"/>
<comment type="caution">
    <text evidence="2">The sequence shown here is derived from an EMBL/GenBank/DDBJ whole genome shotgun (WGS) entry which is preliminary data.</text>
</comment>
<evidence type="ECO:0000259" key="1">
    <source>
        <dbReference type="PROSITE" id="PS50878"/>
    </source>
</evidence>
<keyword evidence="2" id="KW-0548">Nucleotidyltransferase</keyword>
<gene>
    <name evidence="2" type="primary">pol_1334</name>
    <name evidence="2" type="ORF">AVEN_274728_1</name>
</gene>
<feature type="domain" description="Reverse transcriptase" evidence="1">
    <location>
        <begin position="1"/>
        <end position="159"/>
    </location>
</feature>
<keyword evidence="3" id="KW-1185">Reference proteome</keyword>
<sequence>MNNKFYTGGIFLDIQKAFDRVWHDGLIYKLIQLNFPKYLINILKSFLENRTLKVVIHGETSNTGVIKAGTSQGSVLSPILYSIFTSDFPSHPRTITCLFADDSAVLAQGTTIKYILRTLQSFLVSLEEWLTKWRIAVNTDKTKAIIFRKGCTNYNPVNLELFDEPIKIIVNAPWFIRNSVIHSDLQTESVEDNIQELSRKFFTGIIDHPNNLIADQTDYTEFNGRYRYPYAMTKWSLPLKPP</sequence>
<dbReference type="PANTHER" id="PTHR19446">
    <property type="entry name" value="REVERSE TRANSCRIPTASES"/>
    <property type="match status" value="1"/>
</dbReference>
<dbReference type="AlphaFoldDB" id="A0A4Y2P1Q0"/>
<protein>
    <submittedName>
        <fullName evidence="2">RNA-directed DNA polymerase from mobile element jockey</fullName>
    </submittedName>
</protein>
<dbReference type="GO" id="GO:0003964">
    <property type="term" value="F:RNA-directed DNA polymerase activity"/>
    <property type="evidence" value="ECO:0007669"/>
    <property type="project" value="UniProtKB-KW"/>
</dbReference>
<dbReference type="InterPro" id="IPR043502">
    <property type="entry name" value="DNA/RNA_pol_sf"/>
</dbReference>
<reference evidence="2 3" key="1">
    <citation type="journal article" date="2019" name="Sci. Rep.">
        <title>Orb-weaving spider Araneus ventricosus genome elucidates the spidroin gene catalogue.</title>
        <authorList>
            <person name="Kono N."/>
            <person name="Nakamura H."/>
            <person name="Ohtoshi R."/>
            <person name="Moran D.A.P."/>
            <person name="Shinohara A."/>
            <person name="Yoshida Y."/>
            <person name="Fujiwara M."/>
            <person name="Mori M."/>
            <person name="Tomita M."/>
            <person name="Arakawa K."/>
        </authorList>
    </citation>
    <scope>NUCLEOTIDE SEQUENCE [LARGE SCALE GENOMIC DNA]</scope>
</reference>
<accession>A0A4Y2P1Q0</accession>
<dbReference type="InterPro" id="IPR000477">
    <property type="entry name" value="RT_dom"/>
</dbReference>
<keyword evidence="2" id="KW-0695">RNA-directed DNA polymerase</keyword>
<dbReference type="Proteomes" id="UP000499080">
    <property type="component" value="Unassembled WGS sequence"/>
</dbReference>
<evidence type="ECO:0000313" key="3">
    <source>
        <dbReference type="Proteomes" id="UP000499080"/>
    </source>
</evidence>
<name>A0A4Y2P1Q0_ARAVE</name>
<dbReference type="OrthoDB" id="6433969at2759"/>
<dbReference type="EMBL" id="BGPR01010048">
    <property type="protein sequence ID" value="GBN43966.1"/>
    <property type="molecule type" value="Genomic_DNA"/>
</dbReference>
<keyword evidence="2" id="KW-0808">Transferase</keyword>
<evidence type="ECO:0000313" key="2">
    <source>
        <dbReference type="EMBL" id="GBN43966.1"/>
    </source>
</evidence>